<evidence type="ECO:0000256" key="1">
    <source>
        <dbReference type="ARBA" id="ARBA00004173"/>
    </source>
</evidence>
<comment type="caution">
    <text evidence="5">The sequence shown here is derived from an EMBL/GenBank/DDBJ whole genome shotgun (WGS) entry which is preliminary data.</text>
</comment>
<accession>A0ABP1ND94</accession>
<dbReference type="Proteomes" id="UP001642520">
    <property type="component" value="Unassembled WGS sequence"/>
</dbReference>
<evidence type="ECO:0000256" key="4">
    <source>
        <dbReference type="ARBA" id="ARBA00023128"/>
    </source>
</evidence>
<name>A0ABP1ND94_XYLVO</name>
<protein>
    <recommendedName>
        <fullName evidence="7">ATP synthase mitochondrial F1 complex assembly factor 1</fullName>
    </recommendedName>
</protein>
<sequence>MKVDMIQDKTKDEIINIWIDYHKDKDFICGILTVEQFDKMFERAKCYSTFILPLPRKQGYEFILSQFYGLEIHMTPLSWYHAHKENAPECLTMIYYTEFKDSKGIILMRGEYDKNCISVQEAQFLANELQLYYCVDIPKRIQSLETFTKKPDEFKHKDLIAQLEAIQLEFPED</sequence>
<keyword evidence="3" id="KW-0809">Transit peptide</keyword>
<keyword evidence="6" id="KW-1185">Reference proteome</keyword>
<dbReference type="PANTHER" id="PTHR13126:SF0">
    <property type="entry name" value="ATP SYNTHASE MITOCHONDRIAL F1 COMPLEX ASSEMBLY FACTOR 1"/>
    <property type="match status" value="1"/>
</dbReference>
<gene>
    <name evidence="5" type="ORF">XYLVIOL_LOCUS3165</name>
</gene>
<evidence type="ECO:0000256" key="2">
    <source>
        <dbReference type="ARBA" id="ARBA00009116"/>
    </source>
</evidence>
<dbReference type="InterPro" id="IPR010591">
    <property type="entry name" value="ATP11"/>
</dbReference>
<reference evidence="5 6" key="1">
    <citation type="submission" date="2024-08" db="EMBL/GenBank/DDBJ databases">
        <authorList>
            <person name="Will J Nash"/>
            <person name="Angela Man"/>
            <person name="Seanna McTaggart"/>
            <person name="Kendall Baker"/>
            <person name="Tom Barker"/>
            <person name="Leah Catchpole"/>
            <person name="Alex Durrant"/>
            <person name="Karim Gharbi"/>
            <person name="Naomi Irish"/>
            <person name="Gemy Kaithakottil"/>
            <person name="Debby Ku"/>
            <person name="Aaliyah Providence"/>
            <person name="Felix Shaw"/>
            <person name="David Swarbreck"/>
            <person name="Chris Watkins"/>
            <person name="Ann M. McCartney"/>
            <person name="Giulio Formenti"/>
            <person name="Alice Mouton"/>
            <person name="Noel Vella"/>
            <person name="Bjorn M von Reumont"/>
            <person name="Adriana Vella"/>
            <person name="Wilfried Haerty"/>
        </authorList>
    </citation>
    <scope>NUCLEOTIDE SEQUENCE [LARGE SCALE GENOMIC DNA]</scope>
</reference>
<dbReference type="PANTHER" id="PTHR13126">
    <property type="entry name" value="CHAPERONE ATP11"/>
    <property type="match status" value="1"/>
</dbReference>
<comment type="similarity">
    <text evidence="2">Belongs to the ATP11 family.</text>
</comment>
<comment type="subcellular location">
    <subcellularLocation>
        <location evidence="1">Mitochondrion</location>
    </subcellularLocation>
</comment>
<evidence type="ECO:0008006" key="7">
    <source>
        <dbReference type="Google" id="ProtNLM"/>
    </source>
</evidence>
<evidence type="ECO:0000313" key="5">
    <source>
        <dbReference type="EMBL" id="CAL7938226.1"/>
    </source>
</evidence>
<proteinExistence type="inferred from homology"/>
<keyword evidence="4" id="KW-0496">Mitochondrion</keyword>
<dbReference type="Pfam" id="PF06644">
    <property type="entry name" value="ATP11"/>
    <property type="match status" value="1"/>
</dbReference>
<evidence type="ECO:0000256" key="3">
    <source>
        <dbReference type="ARBA" id="ARBA00022946"/>
    </source>
</evidence>
<dbReference type="EMBL" id="CAXAJV020001288">
    <property type="protein sequence ID" value="CAL7938226.1"/>
    <property type="molecule type" value="Genomic_DNA"/>
</dbReference>
<organism evidence="5 6">
    <name type="scientific">Xylocopa violacea</name>
    <name type="common">Violet carpenter bee</name>
    <name type="synonym">Apis violacea</name>
    <dbReference type="NCBI Taxonomy" id="135666"/>
    <lineage>
        <taxon>Eukaryota</taxon>
        <taxon>Metazoa</taxon>
        <taxon>Ecdysozoa</taxon>
        <taxon>Arthropoda</taxon>
        <taxon>Hexapoda</taxon>
        <taxon>Insecta</taxon>
        <taxon>Pterygota</taxon>
        <taxon>Neoptera</taxon>
        <taxon>Endopterygota</taxon>
        <taxon>Hymenoptera</taxon>
        <taxon>Apocrita</taxon>
        <taxon>Aculeata</taxon>
        <taxon>Apoidea</taxon>
        <taxon>Anthophila</taxon>
        <taxon>Apidae</taxon>
        <taxon>Xylocopa</taxon>
        <taxon>Xylocopa</taxon>
    </lineage>
</organism>
<evidence type="ECO:0000313" key="6">
    <source>
        <dbReference type="Proteomes" id="UP001642520"/>
    </source>
</evidence>